<dbReference type="InterPro" id="IPR002656">
    <property type="entry name" value="Acyl_transf_3_dom"/>
</dbReference>
<feature type="transmembrane region" description="Helical" evidence="1">
    <location>
        <begin position="162"/>
        <end position="183"/>
    </location>
</feature>
<evidence type="ECO:0000313" key="3">
    <source>
        <dbReference type="EMBL" id="GLB28450.1"/>
    </source>
</evidence>
<feature type="transmembrane region" description="Helical" evidence="1">
    <location>
        <begin position="33"/>
        <end position="55"/>
    </location>
</feature>
<protein>
    <recommendedName>
        <fullName evidence="2">Acyltransferase 3 domain-containing protein</fullName>
    </recommendedName>
</protein>
<reference evidence="3 4" key="1">
    <citation type="journal article" date="2024" name="Int. J. Syst. Evol. Microbiol.">
        <title>Lacrimispora brassicae sp. nov. isolated from fermented cabbage, and proposal of Clostridium indicum Gundawar et al. 2019 and Clostridium methoxybenzovorans Mechichi et al. 1999 as heterotypic synonyms of Lacrimispora amygdalina (Parshina et al. 2003) Haas and Blanchard 2020 and Lacrimispora indolis (McClung and McCoy 1957) Haas and Blanchard 2020, respectively.</title>
        <authorList>
            <person name="Kobayashi H."/>
            <person name="Tanizawa Y."/>
            <person name="Sakamoto M."/>
            <person name="Ohkuma M."/>
            <person name="Tohno M."/>
        </authorList>
    </citation>
    <scope>NUCLEOTIDE SEQUENCE [LARGE SCALE GENOMIC DNA]</scope>
    <source>
        <strain evidence="3 4">DSM 12857</strain>
    </source>
</reference>
<feature type="domain" description="Acyltransferase 3" evidence="2">
    <location>
        <begin position="5"/>
        <end position="174"/>
    </location>
</feature>
<feature type="transmembrane region" description="Helical" evidence="1">
    <location>
        <begin position="132"/>
        <end position="150"/>
    </location>
</feature>
<dbReference type="Proteomes" id="UP001419084">
    <property type="component" value="Unassembled WGS sequence"/>
</dbReference>
<keyword evidence="1" id="KW-0812">Transmembrane</keyword>
<comment type="caution">
    <text evidence="3">The sequence shown here is derived from an EMBL/GenBank/DDBJ whole genome shotgun (WGS) entry which is preliminary data.</text>
</comment>
<dbReference type="Pfam" id="PF01757">
    <property type="entry name" value="Acyl_transf_3"/>
    <property type="match status" value="1"/>
</dbReference>
<keyword evidence="4" id="KW-1185">Reference proteome</keyword>
<evidence type="ECO:0000313" key="4">
    <source>
        <dbReference type="Proteomes" id="UP001419084"/>
    </source>
</evidence>
<dbReference type="RefSeq" id="WP_346064501.1">
    <property type="nucleotide sequence ID" value="NZ_BRPJ01000006.1"/>
</dbReference>
<name>A0ABQ5M0H0_9FIRM</name>
<organism evidence="3 4">
    <name type="scientific">Lacrimispora amygdalina</name>
    <dbReference type="NCBI Taxonomy" id="253257"/>
    <lineage>
        <taxon>Bacteria</taxon>
        <taxon>Bacillati</taxon>
        <taxon>Bacillota</taxon>
        <taxon>Clostridia</taxon>
        <taxon>Lachnospirales</taxon>
        <taxon>Lachnospiraceae</taxon>
        <taxon>Lacrimispora</taxon>
    </lineage>
</organism>
<feature type="transmembrane region" description="Helical" evidence="1">
    <location>
        <begin position="76"/>
        <end position="94"/>
    </location>
</feature>
<evidence type="ECO:0000256" key="1">
    <source>
        <dbReference type="SAM" id="Phobius"/>
    </source>
</evidence>
<evidence type="ECO:0000259" key="2">
    <source>
        <dbReference type="Pfam" id="PF01757"/>
    </source>
</evidence>
<dbReference type="EMBL" id="BRPJ01000006">
    <property type="protein sequence ID" value="GLB28450.1"/>
    <property type="molecule type" value="Genomic_DNA"/>
</dbReference>
<gene>
    <name evidence="3" type="ORF">LAD12857_03730</name>
</gene>
<proteinExistence type="predicted"/>
<sequence length="200" mass="23637">MKKYNYAIDFWKIVFCYIIVCLHSNNFSNPDKSWFRGGAICVEFFFIITGFLMNQSVHMSKKTSTLVFVYKKFSKILPYVFLTSLTIFIEKIYINRWGFKYSISQGYKLFFSELTFTRLFGFSKDLWNINGAAWYLSAMLLAIIIIYPLLNVDREKFSKTYFPIITILLIGYLIQTHGTIIVITEYSFFTFDGVNKYNIF</sequence>
<keyword evidence="1" id="KW-0472">Membrane</keyword>
<feature type="transmembrane region" description="Helical" evidence="1">
    <location>
        <begin position="7"/>
        <end position="27"/>
    </location>
</feature>
<keyword evidence="1" id="KW-1133">Transmembrane helix</keyword>
<accession>A0ABQ5M0H0</accession>